<protein>
    <submittedName>
        <fullName evidence="1">Uncharacterized protein</fullName>
    </submittedName>
</protein>
<evidence type="ECO:0000313" key="2">
    <source>
        <dbReference type="Proteomes" id="UP000009340"/>
    </source>
</evidence>
<sequence>MVNGADVNKRDLSSQMVNIDGFCYNGELLLINQYERLKYLYKQLFKTSRQALSGCFIYKNHKTVECEEAAIEARLRIMSGEG</sequence>
<evidence type="ECO:0000313" key="1">
    <source>
        <dbReference type="EMBL" id="CCJ70960.1"/>
    </source>
</evidence>
<proteinExistence type="predicted"/>
<comment type="caution">
    <text evidence="1">The sequence shown here is derived from an EMBL/GenBank/DDBJ whole genome shotgun (WGS) entry which is preliminary data.</text>
</comment>
<name>K7ZY90_9ENTR</name>
<gene>
    <name evidence="1" type="ORF">BN137_295</name>
</gene>
<dbReference type="EMBL" id="CAKW01000014">
    <property type="protein sequence ID" value="CCJ70960.1"/>
    <property type="molecule type" value="Genomic_DNA"/>
</dbReference>
<dbReference type="Proteomes" id="UP000009340">
    <property type="component" value="Unassembled WGS sequence"/>
</dbReference>
<dbReference type="AlphaFoldDB" id="K7ZY90"/>
<reference evidence="1" key="1">
    <citation type="submission" date="2012-07" db="EMBL/GenBank/DDBJ databases">
        <authorList>
            <person name="Cummings C."/>
        </authorList>
    </citation>
    <scope>NUCLEOTIDE SEQUENCE</scope>
    <source>
        <strain evidence="1">1330</strain>
    </source>
</reference>
<organism evidence="1 2">
    <name type="scientific">Cronobacter condimenti 1330</name>
    <dbReference type="NCBI Taxonomy" id="1073999"/>
    <lineage>
        <taxon>Bacteria</taxon>
        <taxon>Pseudomonadati</taxon>
        <taxon>Pseudomonadota</taxon>
        <taxon>Gammaproteobacteria</taxon>
        <taxon>Enterobacterales</taxon>
        <taxon>Enterobacteriaceae</taxon>
        <taxon>Cronobacter</taxon>
    </lineage>
</organism>
<accession>K7ZY90</accession>